<feature type="compositionally biased region" description="Acidic residues" evidence="1">
    <location>
        <begin position="118"/>
        <end position="129"/>
    </location>
</feature>
<evidence type="ECO:0000256" key="1">
    <source>
        <dbReference type="SAM" id="MobiDB-lite"/>
    </source>
</evidence>
<proteinExistence type="predicted"/>
<comment type="caution">
    <text evidence="2">The sequence shown here is derived from an EMBL/GenBank/DDBJ whole genome shotgun (WGS) entry which is preliminary data.</text>
</comment>
<sequence>MLGRKTLETKNNGDGVASLDENEDTSSAKHPKITILDAILRIYDAWNKSTTIFNCYKHAGFIVDDPGVTDSISVAADNNNDDDDDVGKSSEGRTAHKNEKLEPIDENILQNVVINSQDSDDNDVDDGPEENCPTASVS</sequence>
<organism evidence="2 3">
    <name type="scientific">Cryptolaemus montrouzieri</name>
    <dbReference type="NCBI Taxonomy" id="559131"/>
    <lineage>
        <taxon>Eukaryota</taxon>
        <taxon>Metazoa</taxon>
        <taxon>Ecdysozoa</taxon>
        <taxon>Arthropoda</taxon>
        <taxon>Hexapoda</taxon>
        <taxon>Insecta</taxon>
        <taxon>Pterygota</taxon>
        <taxon>Neoptera</taxon>
        <taxon>Endopterygota</taxon>
        <taxon>Coleoptera</taxon>
        <taxon>Polyphaga</taxon>
        <taxon>Cucujiformia</taxon>
        <taxon>Coccinelloidea</taxon>
        <taxon>Coccinellidae</taxon>
        <taxon>Scymninae</taxon>
        <taxon>Scymnini</taxon>
        <taxon>Cryptolaemus</taxon>
    </lineage>
</organism>
<evidence type="ECO:0000313" key="3">
    <source>
        <dbReference type="Proteomes" id="UP001516400"/>
    </source>
</evidence>
<gene>
    <name evidence="2" type="ORF">HHI36_022556</name>
</gene>
<protein>
    <submittedName>
        <fullName evidence="2">Uncharacterized protein</fullName>
    </submittedName>
</protein>
<reference evidence="2 3" key="1">
    <citation type="journal article" date="2021" name="BMC Biol.">
        <title>Horizontally acquired antibacterial genes associated with adaptive radiation of ladybird beetles.</title>
        <authorList>
            <person name="Li H.S."/>
            <person name="Tang X.F."/>
            <person name="Huang Y.H."/>
            <person name="Xu Z.Y."/>
            <person name="Chen M.L."/>
            <person name="Du X.Y."/>
            <person name="Qiu B.Y."/>
            <person name="Chen P.T."/>
            <person name="Zhang W."/>
            <person name="Slipinski A."/>
            <person name="Escalona H.E."/>
            <person name="Waterhouse R.M."/>
            <person name="Zwick A."/>
            <person name="Pang H."/>
        </authorList>
    </citation>
    <scope>NUCLEOTIDE SEQUENCE [LARGE SCALE GENOMIC DNA]</scope>
    <source>
        <strain evidence="2">SYSU2018</strain>
    </source>
</reference>
<dbReference type="Proteomes" id="UP001516400">
    <property type="component" value="Unassembled WGS sequence"/>
</dbReference>
<feature type="compositionally biased region" description="Basic and acidic residues" evidence="1">
    <location>
        <begin position="86"/>
        <end position="103"/>
    </location>
</feature>
<dbReference type="AlphaFoldDB" id="A0ABD2N0C7"/>
<feature type="region of interest" description="Disordered" evidence="1">
    <location>
        <begin position="1"/>
        <end position="28"/>
    </location>
</feature>
<accession>A0ABD2N0C7</accession>
<evidence type="ECO:0000313" key="2">
    <source>
        <dbReference type="EMBL" id="KAL3272094.1"/>
    </source>
</evidence>
<feature type="region of interest" description="Disordered" evidence="1">
    <location>
        <begin position="68"/>
        <end position="138"/>
    </location>
</feature>
<dbReference type="EMBL" id="JABFTP020000042">
    <property type="protein sequence ID" value="KAL3272094.1"/>
    <property type="molecule type" value="Genomic_DNA"/>
</dbReference>
<name>A0ABD2N0C7_9CUCU</name>
<keyword evidence="3" id="KW-1185">Reference proteome</keyword>